<evidence type="ECO:0000313" key="2">
    <source>
        <dbReference type="EMBL" id="SKA23834.1"/>
    </source>
</evidence>
<dbReference type="Proteomes" id="UP000190834">
    <property type="component" value="Unassembled WGS sequence"/>
</dbReference>
<protein>
    <submittedName>
        <fullName evidence="2">Quinol monooxygenase YgiN</fullName>
    </submittedName>
</protein>
<name>A0A1T4S6E8_VIBCI</name>
<dbReference type="Gene3D" id="3.30.70.100">
    <property type="match status" value="1"/>
</dbReference>
<keyword evidence="2" id="KW-0503">Monooxygenase</keyword>
<reference evidence="3" key="1">
    <citation type="submission" date="2017-02" db="EMBL/GenBank/DDBJ databases">
        <authorList>
            <person name="Varghese N."/>
            <person name="Submissions S."/>
        </authorList>
    </citation>
    <scope>NUCLEOTIDE SEQUENCE [LARGE SCALE GENOMIC DNA]</scope>
    <source>
        <strain evidence="3">DSM 19608</strain>
    </source>
</reference>
<accession>A0A1T4S6E8</accession>
<dbReference type="PROSITE" id="PS51725">
    <property type="entry name" value="ABM"/>
    <property type="match status" value="1"/>
</dbReference>
<dbReference type="GO" id="GO:0004497">
    <property type="term" value="F:monooxygenase activity"/>
    <property type="evidence" value="ECO:0007669"/>
    <property type="project" value="UniProtKB-KW"/>
</dbReference>
<sequence length="99" mass="11322">MMATVHLLAEIKALEGKEAQVEQALRALLEPSRHDEGCCQYELYKDESVAGLFIMQEIWCSAAALEKHTQSEHFQHFVAQSEKNGWLEYLNPRQVTFLG</sequence>
<proteinExistence type="predicted"/>
<dbReference type="InterPro" id="IPR007138">
    <property type="entry name" value="ABM_dom"/>
</dbReference>
<keyword evidence="3" id="KW-1185">Reference proteome</keyword>
<feature type="domain" description="ABM" evidence="1">
    <location>
        <begin position="5"/>
        <end position="97"/>
    </location>
</feature>
<dbReference type="GO" id="GO:0005829">
    <property type="term" value="C:cytosol"/>
    <property type="evidence" value="ECO:0007669"/>
    <property type="project" value="TreeGrafter"/>
</dbReference>
<dbReference type="Pfam" id="PF03992">
    <property type="entry name" value="ABM"/>
    <property type="match status" value="1"/>
</dbReference>
<gene>
    <name evidence="2" type="ORF">SAMN02745782_03053</name>
</gene>
<dbReference type="STRING" id="1123491.SAMN02745782_03053"/>
<dbReference type="PANTHER" id="PTHR33336">
    <property type="entry name" value="QUINOL MONOOXYGENASE YGIN-RELATED"/>
    <property type="match status" value="1"/>
</dbReference>
<dbReference type="InterPro" id="IPR050744">
    <property type="entry name" value="AI-2_Isomerase_LsrG"/>
</dbReference>
<evidence type="ECO:0000313" key="3">
    <source>
        <dbReference type="Proteomes" id="UP000190834"/>
    </source>
</evidence>
<keyword evidence="2" id="KW-0560">Oxidoreductase</keyword>
<dbReference type="EMBL" id="FUXB01000019">
    <property type="protein sequence ID" value="SKA23834.1"/>
    <property type="molecule type" value="Genomic_DNA"/>
</dbReference>
<evidence type="ECO:0000259" key="1">
    <source>
        <dbReference type="PROSITE" id="PS51725"/>
    </source>
</evidence>
<dbReference type="SUPFAM" id="SSF54909">
    <property type="entry name" value="Dimeric alpha+beta barrel"/>
    <property type="match status" value="1"/>
</dbReference>
<dbReference type="AlphaFoldDB" id="A0A1T4S6E8"/>
<dbReference type="PANTHER" id="PTHR33336:SF3">
    <property type="entry name" value="ABM DOMAIN-CONTAINING PROTEIN"/>
    <property type="match status" value="1"/>
</dbReference>
<dbReference type="InterPro" id="IPR011008">
    <property type="entry name" value="Dimeric_a/b-barrel"/>
</dbReference>
<organism evidence="2 3">
    <name type="scientific">Vibrio cincinnatiensis DSM 19608</name>
    <dbReference type="NCBI Taxonomy" id="1123491"/>
    <lineage>
        <taxon>Bacteria</taxon>
        <taxon>Pseudomonadati</taxon>
        <taxon>Pseudomonadota</taxon>
        <taxon>Gammaproteobacteria</taxon>
        <taxon>Vibrionales</taxon>
        <taxon>Vibrionaceae</taxon>
        <taxon>Vibrio</taxon>
    </lineage>
</organism>